<sequence>MATNGREALEICRNTPHNLILLDIRMPEMDGVEFIRWLRASGDQCKVIVLTTFDDDEYVFEALRLGAVGYLLKDIDPEELTKAIQTVQGGGTLISPAIATKLVKEVTRYRAVDPAVSKEILAKLTPREIDVLHRLAQGEDNREIASQLQLAEGTVKNYISSIYEKLELKDRAQAIRFAIMHGLL</sequence>
<evidence type="ECO:0000256" key="1">
    <source>
        <dbReference type="ARBA" id="ARBA00022553"/>
    </source>
</evidence>
<dbReference type="Pfam" id="PF00196">
    <property type="entry name" value="GerE"/>
    <property type="match status" value="1"/>
</dbReference>
<dbReference type="PANTHER" id="PTHR43214">
    <property type="entry name" value="TWO-COMPONENT RESPONSE REGULATOR"/>
    <property type="match status" value="1"/>
</dbReference>
<dbReference type="CDD" id="cd17535">
    <property type="entry name" value="REC_NarL-like"/>
    <property type="match status" value="1"/>
</dbReference>
<dbReference type="PRINTS" id="PR00038">
    <property type="entry name" value="HTHLUXR"/>
</dbReference>
<dbReference type="InterPro" id="IPR058245">
    <property type="entry name" value="NreC/VraR/RcsB-like_REC"/>
</dbReference>
<evidence type="ECO:0000256" key="2">
    <source>
        <dbReference type="ARBA" id="ARBA00023015"/>
    </source>
</evidence>
<accession>A0A4R1QVT2</accession>
<dbReference type="InterPro" id="IPR000792">
    <property type="entry name" value="Tscrpt_reg_LuxR_C"/>
</dbReference>
<dbReference type="InterPro" id="IPR039420">
    <property type="entry name" value="WalR-like"/>
</dbReference>
<dbReference type="PROSITE" id="PS00622">
    <property type="entry name" value="HTH_LUXR_1"/>
    <property type="match status" value="1"/>
</dbReference>
<dbReference type="Gene3D" id="3.40.50.2300">
    <property type="match status" value="1"/>
</dbReference>
<reference evidence="8 9" key="1">
    <citation type="submission" date="2019-03" db="EMBL/GenBank/DDBJ databases">
        <title>Genomic Encyclopedia of Type Strains, Phase IV (KMG-IV): sequencing the most valuable type-strain genomes for metagenomic binning, comparative biology and taxonomic classification.</title>
        <authorList>
            <person name="Goeker M."/>
        </authorList>
    </citation>
    <scope>NUCLEOTIDE SEQUENCE [LARGE SCALE GENOMIC DNA]</scope>
    <source>
        <strain evidence="8 9">LX-B</strain>
    </source>
</reference>
<dbReference type="AlphaFoldDB" id="A0A4R1QVT2"/>
<dbReference type="EMBL" id="SLUN01000045">
    <property type="protein sequence ID" value="TCL57717.1"/>
    <property type="molecule type" value="Genomic_DNA"/>
</dbReference>
<keyword evidence="3" id="KW-0238">DNA-binding</keyword>
<keyword evidence="1 5" id="KW-0597">Phosphoprotein</keyword>
<evidence type="ECO:0000259" key="7">
    <source>
        <dbReference type="PROSITE" id="PS50110"/>
    </source>
</evidence>
<keyword evidence="2" id="KW-0805">Transcription regulation</keyword>
<keyword evidence="4" id="KW-0804">Transcription</keyword>
<dbReference type="Proteomes" id="UP000295008">
    <property type="component" value="Unassembled WGS sequence"/>
</dbReference>
<proteinExistence type="predicted"/>
<dbReference type="PROSITE" id="PS50043">
    <property type="entry name" value="HTH_LUXR_2"/>
    <property type="match status" value="1"/>
</dbReference>
<feature type="domain" description="Response regulatory" evidence="7">
    <location>
        <begin position="1"/>
        <end position="88"/>
    </location>
</feature>
<dbReference type="SUPFAM" id="SSF46894">
    <property type="entry name" value="C-terminal effector domain of the bipartite response regulators"/>
    <property type="match status" value="1"/>
</dbReference>
<feature type="domain" description="HTH luxR-type" evidence="6">
    <location>
        <begin position="117"/>
        <end position="182"/>
    </location>
</feature>
<dbReference type="GO" id="GO:0006355">
    <property type="term" value="P:regulation of DNA-templated transcription"/>
    <property type="evidence" value="ECO:0007669"/>
    <property type="project" value="InterPro"/>
</dbReference>
<dbReference type="InterPro" id="IPR011006">
    <property type="entry name" value="CheY-like_superfamily"/>
</dbReference>
<evidence type="ECO:0000313" key="8">
    <source>
        <dbReference type="EMBL" id="TCL57717.1"/>
    </source>
</evidence>
<dbReference type="SMART" id="SM00421">
    <property type="entry name" value="HTH_LUXR"/>
    <property type="match status" value="1"/>
</dbReference>
<keyword evidence="9" id="KW-1185">Reference proteome</keyword>
<dbReference type="PROSITE" id="PS50110">
    <property type="entry name" value="RESPONSE_REGULATORY"/>
    <property type="match status" value="1"/>
</dbReference>
<evidence type="ECO:0000259" key="6">
    <source>
        <dbReference type="PROSITE" id="PS50043"/>
    </source>
</evidence>
<organism evidence="8 9">
    <name type="scientific">Hydrogenispora ethanolica</name>
    <dbReference type="NCBI Taxonomy" id="1082276"/>
    <lineage>
        <taxon>Bacteria</taxon>
        <taxon>Bacillati</taxon>
        <taxon>Bacillota</taxon>
        <taxon>Hydrogenispora</taxon>
    </lineage>
</organism>
<evidence type="ECO:0000256" key="5">
    <source>
        <dbReference type="PROSITE-ProRule" id="PRU00169"/>
    </source>
</evidence>
<evidence type="ECO:0000256" key="3">
    <source>
        <dbReference type="ARBA" id="ARBA00023125"/>
    </source>
</evidence>
<feature type="modified residue" description="4-aspartylphosphate" evidence="5">
    <location>
        <position position="23"/>
    </location>
</feature>
<dbReference type="Pfam" id="PF00072">
    <property type="entry name" value="Response_reg"/>
    <property type="match status" value="1"/>
</dbReference>
<dbReference type="PANTHER" id="PTHR43214:SF43">
    <property type="entry name" value="TWO-COMPONENT RESPONSE REGULATOR"/>
    <property type="match status" value="1"/>
</dbReference>
<dbReference type="InterPro" id="IPR001789">
    <property type="entry name" value="Sig_transdc_resp-reg_receiver"/>
</dbReference>
<dbReference type="SMART" id="SM00448">
    <property type="entry name" value="REC"/>
    <property type="match status" value="1"/>
</dbReference>
<comment type="caution">
    <text evidence="8">The sequence shown here is derived from an EMBL/GenBank/DDBJ whole genome shotgun (WGS) entry which is preliminary data.</text>
</comment>
<dbReference type="InterPro" id="IPR016032">
    <property type="entry name" value="Sig_transdc_resp-reg_C-effctor"/>
</dbReference>
<dbReference type="SUPFAM" id="SSF52172">
    <property type="entry name" value="CheY-like"/>
    <property type="match status" value="1"/>
</dbReference>
<evidence type="ECO:0000313" key="9">
    <source>
        <dbReference type="Proteomes" id="UP000295008"/>
    </source>
</evidence>
<dbReference type="GO" id="GO:0003677">
    <property type="term" value="F:DNA binding"/>
    <property type="evidence" value="ECO:0007669"/>
    <property type="project" value="UniProtKB-KW"/>
</dbReference>
<gene>
    <name evidence="8" type="ORF">EDC14_104521</name>
</gene>
<name>A0A4R1QVT2_HYDET</name>
<evidence type="ECO:0000256" key="4">
    <source>
        <dbReference type="ARBA" id="ARBA00023163"/>
    </source>
</evidence>
<dbReference type="GO" id="GO:0000160">
    <property type="term" value="P:phosphorelay signal transduction system"/>
    <property type="evidence" value="ECO:0007669"/>
    <property type="project" value="InterPro"/>
</dbReference>
<dbReference type="CDD" id="cd06170">
    <property type="entry name" value="LuxR_C_like"/>
    <property type="match status" value="1"/>
</dbReference>
<protein>
    <submittedName>
        <fullName evidence="8">LuxR family two component transcriptional regulator</fullName>
    </submittedName>
</protein>